<comment type="similarity">
    <text evidence="1 2">Belongs to the MEMO1 family.</text>
</comment>
<keyword evidence="3" id="KW-0560">Oxidoreductase</keyword>
<dbReference type="KEGG" id="rbd:ALSL_2073"/>
<dbReference type="InterPro" id="IPR002737">
    <property type="entry name" value="MEMO1_fam"/>
</dbReference>
<protein>
    <recommendedName>
        <fullName evidence="2">MEMO1 family protein ALSL_2073</fullName>
    </recommendedName>
</protein>
<organism evidence="3 4">
    <name type="scientific">Aerosticca soli</name>
    <dbReference type="NCBI Taxonomy" id="2010829"/>
    <lineage>
        <taxon>Bacteria</taxon>
        <taxon>Pseudomonadati</taxon>
        <taxon>Pseudomonadota</taxon>
        <taxon>Gammaproteobacteria</taxon>
        <taxon>Lysobacterales</taxon>
        <taxon>Rhodanobacteraceae</taxon>
        <taxon>Aerosticca</taxon>
    </lineage>
</organism>
<gene>
    <name evidence="3" type="ORF">ALSL_2073</name>
</gene>
<keyword evidence="3" id="KW-0223">Dioxygenase</keyword>
<dbReference type="Pfam" id="PF01875">
    <property type="entry name" value="Memo"/>
    <property type="match status" value="1"/>
</dbReference>
<evidence type="ECO:0000256" key="1">
    <source>
        <dbReference type="ARBA" id="ARBA00006315"/>
    </source>
</evidence>
<evidence type="ECO:0000313" key="3">
    <source>
        <dbReference type="EMBL" id="BBD80704.1"/>
    </source>
</evidence>
<name>A0A2Z6E7R6_9GAMM</name>
<dbReference type="GO" id="GO:0051213">
    <property type="term" value="F:dioxygenase activity"/>
    <property type="evidence" value="ECO:0007669"/>
    <property type="project" value="UniProtKB-KW"/>
</dbReference>
<dbReference type="NCBIfam" id="TIGR04336">
    <property type="entry name" value="AmmeMemoSam_B"/>
    <property type="match status" value="1"/>
</dbReference>
<proteinExistence type="inferred from homology"/>
<dbReference type="HAMAP" id="MF_00055">
    <property type="entry name" value="MEMO1"/>
    <property type="match status" value="1"/>
</dbReference>
<evidence type="ECO:0000256" key="2">
    <source>
        <dbReference type="HAMAP-Rule" id="MF_00055"/>
    </source>
</evidence>
<sequence>MGAGGGQINVAPERTMMSNTLRPPAVAGLFYPENPAELRAWVRAALAEAPAHPPARYLIAPHAGWIYSGEVAAAAYRCIPPGIRRVLLMGPVHRVWTPGLALPTVDAFLTPLGPVVLDRAAIAALATLPGVTLDDLPHRDEHCIEVHLPFLQSVIGDFTLIPAVVGGASPAMVANVIEACDDGRTLILVSSDLSHYHDYDTAKRLDAQTARHILSLDDHLVGEQACGAAAINGLLYYAKRHGLGAELLDLRNSGDTAGTRDRVVGYGSFALRPAA</sequence>
<dbReference type="PANTHER" id="PTHR11060:SF0">
    <property type="entry name" value="PROTEIN MEMO1"/>
    <property type="match status" value="1"/>
</dbReference>
<dbReference type="EMBL" id="AP018560">
    <property type="protein sequence ID" value="BBD80704.1"/>
    <property type="molecule type" value="Genomic_DNA"/>
</dbReference>
<reference evidence="4" key="1">
    <citation type="submission" date="2018-04" db="EMBL/GenBank/DDBJ databases">
        <authorList>
            <person name="Watanabe M."/>
            <person name="Kojima H."/>
        </authorList>
    </citation>
    <scope>NUCLEOTIDE SEQUENCE [LARGE SCALE GENOMIC DNA]</scope>
    <source>
        <strain evidence="4">Dysh456</strain>
    </source>
</reference>
<dbReference type="Gene3D" id="3.40.830.10">
    <property type="entry name" value="LigB-like"/>
    <property type="match status" value="1"/>
</dbReference>
<keyword evidence="4" id="KW-1185">Reference proteome</keyword>
<dbReference type="Proteomes" id="UP000270530">
    <property type="component" value="Chromosome"/>
</dbReference>
<accession>A0A2Z6E7R6</accession>
<dbReference type="PANTHER" id="PTHR11060">
    <property type="entry name" value="PROTEIN MEMO1"/>
    <property type="match status" value="1"/>
</dbReference>
<evidence type="ECO:0000313" key="4">
    <source>
        <dbReference type="Proteomes" id="UP000270530"/>
    </source>
</evidence>
<reference evidence="4" key="2">
    <citation type="submission" date="2018-06" db="EMBL/GenBank/DDBJ databases">
        <title>Genome sequence of Rhodanobacteraceae bacterium strain Dysh456.</title>
        <authorList>
            <person name="Fukui M."/>
        </authorList>
    </citation>
    <scope>NUCLEOTIDE SEQUENCE [LARGE SCALE GENOMIC DNA]</scope>
    <source>
        <strain evidence="4">Dysh456</strain>
    </source>
</reference>
<dbReference type="CDD" id="cd07361">
    <property type="entry name" value="MEMO_like"/>
    <property type="match status" value="1"/>
</dbReference>
<dbReference type="AlphaFoldDB" id="A0A2Z6E7R6"/>